<evidence type="ECO:0000313" key="1">
    <source>
        <dbReference type="EMBL" id="KZP29041.1"/>
    </source>
</evidence>
<dbReference type="AlphaFoldDB" id="A0A166S5L4"/>
<evidence type="ECO:0008006" key="3">
    <source>
        <dbReference type="Google" id="ProtNLM"/>
    </source>
</evidence>
<dbReference type="InterPro" id="IPR032675">
    <property type="entry name" value="LRR_dom_sf"/>
</dbReference>
<organism evidence="1 2">
    <name type="scientific">Athelia psychrophila</name>
    <dbReference type="NCBI Taxonomy" id="1759441"/>
    <lineage>
        <taxon>Eukaryota</taxon>
        <taxon>Fungi</taxon>
        <taxon>Dikarya</taxon>
        <taxon>Basidiomycota</taxon>
        <taxon>Agaricomycotina</taxon>
        <taxon>Agaricomycetes</taxon>
        <taxon>Agaricomycetidae</taxon>
        <taxon>Atheliales</taxon>
        <taxon>Atheliaceae</taxon>
        <taxon>Athelia</taxon>
    </lineage>
</organism>
<dbReference type="SUPFAM" id="SSF52047">
    <property type="entry name" value="RNI-like"/>
    <property type="match status" value="1"/>
</dbReference>
<keyword evidence="2" id="KW-1185">Reference proteome</keyword>
<gene>
    <name evidence="1" type="ORF">FIBSPDRAFT_947048</name>
</gene>
<reference evidence="1 2" key="1">
    <citation type="journal article" date="2016" name="Mol. Biol. Evol.">
        <title>Comparative Genomics of Early-Diverging Mushroom-Forming Fungi Provides Insights into the Origins of Lignocellulose Decay Capabilities.</title>
        <authorList>
            <person name="Nagy L.G."/>
            <person name="Riley R."/>
            <person name="Tritt A."/>
            <person name="Adam C."/>
            <person name="Daum C."/>
            <person name="Floudas D."/>
            <person name="Sun H."/>
            <person name="Yadav J.S."/>
            <person name="Pangilinan J."/>
            <person name="Larsson K.H."/>
            <person name="Matsuura K."/>
            <person name="Barry K."/>
            <person name="Labutti K."/>
            <person name="Kuo R."/>
            <person name="Ohm R.A."/>
            <person name="Bhattacharya S.S."/>
            <person name="Shirouzu T."/>
            <person name="Yoshinaga Y."/>
            <person name="Martin F.M."/>
            <person name="Grigoriev I.V."/>
            <person name="Hibbett D.S."/>
        </authorList>
    </citation>
    <scope>NUCLEOTIDE SEQUENCE [LARGE SCALE GENOMIC DNA]</scope>
    <source>
        <strain evidence="1 2">CBS 109695</strain>
    </source>
</reference>
<name>A0A166S5L4_9AGAM</name>
<evidence type="ECO:0000313" key="2">
    <source>
        <dbReference type="Proteomes" id="UP000076532"/>
    </source>
</evidence>
<proteinExistence type="predicted"/>
<dbReference type="EMBL" id="KV417500">
    <property type="protein sequence ID" value="KZP29041.1"/>
    <property type="molecule type" value="Genomic_DNA"/>
</dbReference>
<sequence length="354" mass="40534">MNPPRLPVETLEAIFEYTTKNDQLALCKSSKLLYDLAIRMLYCNLKFTCASQLVQGFRVLKSKQGHALAVTTLNIATVSDMQHLRAYFQLIKDVLARLSNLKNLSISDTHGDILDNCVFPSLRALDLSYFECRYIPKFLGRHSNITLLIFTGQDEDPTGGDLPPTYLPDLLTYMSPTRLFPSWLSRSTSLVALILLYDFAHPMTEKTFEALSHTPAKCLSLKLLGWNLECCGIVSKALPALKVIKFKNFISRDHDVNAYHFIEHFSKFLPTFSHLEDISIIDYTPSPLSLSVLDREHERVIRWHSTCSELKRCEFDAGVVWTLKPNLRHFTWEPAPNDVKMSGDLIHQWQQRLN</sequence>
<protein>
    <recommendedName>
        <fullName evidence="3">F-box domain-containing protein</fullName>
    </recommendedName>
</protein>
<dbReference type="Gene3D" id="3.80.10.10">
    <property type="entry name" value="Ribonuclease Inhibitor"/>
    <property type="match status" value="1"/>
</dbReference>
<dbReference type="Proteomes" id="UP000076532">
    <property type="component" value="Unassembled WGS sequence"/>
</dbReference>
<accession>A0A166S5L4</accession>
<dbReference type="OrthoDB" id="2833533at2759"/>